<evidence type="ECO:0000256" key="1">
    <source>
        <dbReference type="SAM" id="SignalP"/>
    </source>
</evidence>
<accession>A0A6G6WIK0</accession>
<reference evidence="2 3" key="1">
    <citation type="submission" date="2020-02" db="EMBL/GenBank/DDBJ databases">
        <title>Full genome sequence of Nocardioides sp. R-3366.</title>
        <authorList>
            <person name="Im W.-T."/>
        </authorList>
    </citation>
    <scope>NUCLEOTIDE SEQUENCE [LARGE SCALE GENOMIC DNA]</scope>
    <source>
        <strain evidence="2 3">R-3366</strain>
    </source>
</reference>
<dbReference type="EMBL" id="CP049257">
    <property type="protein sequence ID" value="QIG44987.1"/>
    <property type="molecule type" value="Genomic_DNA"/>
</dbReference>
<dbReference type="RefSeq" id="WP_165237098.1">
    <property type="nucleotide sequence ID" value="NZ_CP049257.1"/>
</dbReference>
<feature type="signal peptide" evidence="1">
    <location>
        <begin position="1"/>
        <end position="27"/>
    </location>
</feature>
<dbReference type="KEGG" id="nano:G5V58_21415"/>
<evidence type="ECO:0000313" key="2">
    <source>
        <dbReference type="EMBL" id="QIG44987.1"/>
    </source>
</evidence>
<evidence type="ECO:0000313" key="3">
    <source>
        <dbReference type="Proteomes" id="UP000502996"/>
    </source>
</evidence>
<sequence>MTSLMPRLALALVGLAAPVLLSGPTSAAPADDAAPTGVRALEPAQRYLTIKFSKKAVRKGKKVAFSGALVAPDAPACSGGVEVTLERSTKGAVYHALDQVTTDGSGNYKFKTVVNKKARYQVAVPATDACIAAKSASLSIVLAG</sequence>
<evidence type="ECO:0008006" key="4">
    <source>
        <dbReference type="Google" id="ProtNLM"/>
    </source>
</evidence>
<protein>
    <recommendedName>
        <fullName evidence="4">Carboxypeptidase regulatory-like domain-containing protein</fullName>
    </recommendedName>
</protein>
<keyword evidence="1" id="KW-0732">Signal</keyword>
<keyword evidence="3" id="KW-1185">Reference proteome</keyword>
<name>A0A6G6WIK0_9ACTN</name>
<dbReference type="Proteomes" id="UP000502996">
    <property type="component" value="Chromosome"/>
</dbReference>
<organism evidence="2 3">
    <name type="scientific">Nocardioides anomalus</name>
    <dbReference type="NCBI Taxonomy" id="2712223"/>
    <lineage>
        <taxon>Bacteria</taxon>
        <taxon>Bacillati</taxon>
        <taxon>Actinomycetota</taxon>
        <taxon>Actinomycetes</taxon>
        <taxon>Propionibacteriales</taxon>
        <taxon>Nocardioidaceae</taxon>
        <taxon>Nocardioides</taxon>
    </lineage>
</organism>
<feature type="chain" id="PRO_5038774285" description="Carboxypeptidase regulatory-like domain-containing protein" evidence="1">
    <location>
        <begin position="28"/>
        <end position="144"/>
    </location>
</feature>
<dbReference type="AlphaFoldDB" id="A0A6G6WIK0"/>
<gene>
    <name evidence="2" type="ORF">G5V58_21415</name>
</gene>
<proteinExistence type="predicted"/>